<dbReference type="GO" id="GO:0008270">
    <property type="term" value="F:zinc ion binding"/>
    <property type="evidence" value="ECO:0007669"/>
    <property type="project" value="UniProtKB-KW"/>
</dbReference>
<feature type="compositionally biased region" description="Basic and acidic residues" evidence="8">
    <location>
        <begin position="356"/>
        <end position="371"/>
    </location>
</feature>
<evidence type="ECO:0000256" key="1">
    <source>
        <dbReference type="ARBA" id="ARBA00022468"/>
    </source>
</evidence>
<dbReference type="Pfam" id="PF08518">
    <property type="entry name" value="GIT_SHD"/>
    <property type="match status" value="2"/>
</dbReference>
<feature type="repeat" description="ANK" evidence="6">
    <location>
        <begin position="103"/>
        <end position="135"/>
    </location>
</feature>
<comment type="caution">
    <text evidence="10">The sequence shown here is derived from an EMBL/GenBank/DDBJ whole genome shotgun (WGS) entry which is preliminary data.</text>
</comment>
<dbReference type="GO" id="GO:0098793">
    <property type="term" value="C:presynapse"/>
    <property type="evidence" value="ECO:0007669"/>
    <property type="project" value="GOC"/>
</dbReference>
<sequence length="689" mass="76741">MVQLVATFANNIWEHLLKDPNAAQNKHKHRKPNPRDPTYPTKAEFIRAKYHFLSFMNKQRDSEVSSVDDISKQLHSSVRTTSLETSLRLLSLGADPNYYHSEKGNCPLHIAAQSGQAHQVELLVVYGADPGAFDNNGKTPVDYARKEGHNDLAERLLECQFELTDRLASFLCNKKPDHRAGQHFIIPEMADNSVDLSELAKAAKKRLQGIPNKLFEDLAMDVYDEVDRRENESIWLSNQNCSDLSDKQTVPFLPVNPEFTSTRNQGRQKLARFNPREFATLIIDILSEVKRRQQGLSSPQNSTLSKDLGFVDKMAILRKAPSQRSVHKGGSLSDDEPLYDSVASDEDYASIGDSQSLKEEKVDKDCKDGKHGSVVSSDHSETPIMLEEYIDLRKALVESQAQVKQLIQTKNDLKQEVILLQNMVQKLLQENQLLRSSREGTLESTSGSVANGFDCSLSGMQTRGARPQSMFEPRDPQRHQHWQTIEEDPKGKSCPSVRTQALSTLQDANSNETQYDNSNNPNCTSETKSSRSSGRSDSSSQVTPTNSSASIPQEGASATPPFSDSGGCFREITMPAQQDVVKKTEKITKKIHDLLVQIKDGKYDSFPLCAEKIHSAVLDMAALFPTPLSDKQMQEAVDQLTSGSIKLQEMCNQPPPGENPDSGHTFTDEVINCAYVIAKAAKQLVTMFE</sequence>
<dbReference type="EMBL" id="JAODUP010000641">
    <property type="protein sequence ID" value="KAK2145993.1"/>
    <property type="molecule type" value="Genomic_DNA"/>
</dbReference>
<feature type="coiled-coil region" evidence="7">
    <location>
        <begin position="396"/>
        <end position="430"/>
    </location>
</feature>
<dbReference type="InterPro" id="IPR022018">
    <property type="entry name" value="GIT1_C"/>
</dbReference>
<dbReference type="GO" id="GO:0005096">
    <property type="term" value="F:GTPase activator activity"/>
    <property type="evidence" value="ECO:0007669"/>
    <property type="project" value="UniProtKB-KW"/>
</dbReference>
<evidence type="ECO:0000256" key="2">
    <source>
        <dbReference type="ARBA" id="ARBA00022737"/>
    </source>
</evidence>
<feature type="domain" description="GIT Spa2 homology (SHD)" evidence="9">
    <location>
        <begin position="266"/>
        <end position="296"/>
    </location>
</feature>
<keyword evidence="4 6" id="KW-0040">ANK repeat</keyword>
<protein>
    <recommendedName>
        <fullName evidence="9">GIT Spa2 homology (SHD) domain-containing protein</fullName>
    </recommendedName>
</protein>
<dbReference type="Proteomes" id="UP001208570">
    <property type="component" value="Unassembled WGS sequence"/>
</dbReference>
<dbReference type="Pfam" id="PF16559">
    <property type="entry name" value="GIT_CC"/>
    <property type="match status" value="1"/>
</dbReference>
<dbReference type="GO" id="GO:0007420">
    <property type="term" value="P:brain development"/>
    <property type="evidence" value="ECO:0007669"/>
    <property type="project" value="InterPro"/>
</dbReference>
<accession>A0AAD9J4J0</accession>
<dbReference type="SMART" id="SM00248">
    <property type="entry name" value="ANK"/>
    <property type="match status" value="3"/>
</dbReference>
<feature type="domain" description="GIT Spa2 homology (SHD)" evidence="9">
    <location>
        <begin position="203"/>
        <end position="233"/>
    </location>
</feature>
<dbReference type="GO" id="GO:0036465">
    <property type="term" value="P:synaptic vesicle recycling"/>
    <property type="evidence" value="ECO:0007669"/>
    <property type="project" value="TreeGrafter"/>
</dbReference>
<feature type="region of interest" description="Disordered" evidence="8">
    <location>
        <begin position="20"/>
        <end position="39"/>
    </location>
</feature>
<keyword evidence="11" id="KW-1185">Reference proteome</keyword>
<evidence type="ECO:0000313" key="11">
    <source>
        <dbReference type="Proteomes" id="UP001208570"/>
    </source>
</evidence>
<feature type="region of interest" description="Disordered" evidence="8">
    <location>
        <begin position="349"/>
        <end position="378"/>
    </location>
</feature>
<keyword evidence="5 7" id="KW-0175">Coiled coil</keyword>
<dbReference type="FunFam" id="1.25.40.20:FF:000013">
    <property type="entry name" value="ARF GTPase-activating protein GIT1 isoform 1"/>
    <property type="match status" value="1"/>
</dbReference>
<dbReference type="GO" id="GO:0032012">
    <property type="term" value="P:regulation of ARF protein signal transduction"/>
    <property type="evidence" value="ECO:0007669"/>
    <property type="project" value="InterPro"/>
</dbReference>
<dbReference type="PANTHER" id="PTHR46097">
    <property type="entry name" value="G PROTEIN-COUPLED RECEPTOR KINASE INTERACTING ARFGAP"/>
    <property type="match status" value="1"/>
</dbReference>
<dbReference type="Gene3D" id="1.25.40.20">
    <property type="entry name" value="Ankyrin repeat-containing domain"/>
    <property type="match status" value="1"/>
</dbReference>
<dbReference type="InterPro" id="IPR002110">
    <property type="entry name" value="Ankyrin_rpt"/>
</dbReference>
<reference evidence="10" key="1">
    <citation type="journal article" date="2023" name="Mol. Biol. Evol.">
        <title>Third-Generation Sequencing Reveals the Adaptive Role of the Epigenome in Three Deep-Sea Polychaetes.</title>
        <authorList>
            <person name="Perez M."/>
            <person name="Aroh O."/>
            <person name="Sun Y."/>
            <person name="Lan Y."/>
            <person name="Juniper S.K."/>
            <person name="Young C.R."/>
            <person name="Angers B."/>
            <person name="Qian P.Y."/>
        </authorList>
    </citation>
    <scope>NUCLEOTIDE SEQUENCE</scope>
    <source>
        <strain evidence="10">P08H-3</strain>
    </source>
</reference>
<dbReference type="Pfam" id="PF12205">
    <property type="entry name" value="GIT1_C"/>
    <property type="match status" value="1"/>
</dbReference>
<dbReference type="GO" id="GO:0008277">
    <property type="term" value="P:regulation of G protein-coupled receptor signaling pathway"/>
    <property type="evidence" value="ECO:0007669"/>
    <property type="project" value="TreeGrafter"/>
</dbReference>
<dbReference type="InterPro" id="IPR047161">
    <property type="entry name" value="GIT-like"/>
</dbReference>
<dbReference type="InterPro" id="IPR036770">
    <property type="entry name" value="Ankyrin_rpt-contain_sf"/>
</dbReference>
<dbReference type="GO" id="GO:0031267">
    <property type="term" value="F:small GTPase binding"/>
    <property type="evidence" value="ECO:0007669"/>
    <property type="project" value="TreeGrafter"/>
</dbReference>
<keyword evidence="3" id="KW-0863">Zinc-finger</keyword>
<keyword evidence="3" id="KW-0862">Zinc</keyword>
<dbReference type="SUPFAM" id="SSF48403">
    <property type="entry name" value="Ankyrin repeat"/>
    <property type="match status" value="1"/>
</dbReference>
<keyword evidence="3" id="KW-0479">Metal-binding</keyword>
<evidence type="ECO:0000256" key="3">
    <source>
        <dbReference type="ARBA" id="ARBA00022771"/>
    </source>
</evidence>
<evidence type="ECO:0000313" key="10">
    <source>
        <dbReference type="EMBL" id="KAK2145993.1"/>
    </source>
</evidence>
<feature type="compositionally biased region" description="Polar residues" evidence="8">
    <location>
        <begin position="541"/>
        <end position="551"/>
    </location>
</feature>
<dbReference type="PROSITE" id="PS50088">
    <property type="entry name" value="ANK_REPEAT"/>
    <property type="match status" value="1"/>
</dbReference>
<dbReference type="PANTHER" id="PTHR46097:SF3">
    <property type="entry name" value="ARF GTPASE-ACTIVATING PROTEIN GIT"/>
    <property type="match status" value="1"/>
</dbReference>
<keyword evidence="2" id="KW-0677">Repeat</keyword>
<proteinExistence type="predicted"/>
<evidence type="ECO:0000256" key="5">
    <source>
        <dbReference type="ARBA" id="ARBA00023054"/>
    </source>
</evidence>
<dbReference type="InterPro" id="IPR032352">
    <property type="entry name" value="GIT1/2_CC"/>
</dbReference>
<evidence type="ECO:0000256" key="6">
    <source>
        <dbReference type="PROSITE-ProRule" id="PRU00023"/>
    </source>
</evidence>
<dbReference type="InterPro" id="IPR013724">
    <property type="entry name" value="GIT_SHD"/>
</dbReference>
<organism evidence="10 11">
    <name type="scientific">Paralvinella palmiformis</name>
    <dbReference type="NCBI Taxonomy" id="53620"/>
    <lineage>
        <taxon>Eukaryota</taxon>
        <taxon>Metazoa</taxon>
        <taxon>Spiralia</taxon>
        <taxon>Lophotrochozoa</taxon>
        <taxon>Annelida</taxon>
        <taxon>Polychaeta</taxon>
        <taxon>Sedentaria</taxon>
        <taxon>Canalipalpata</taxon>
        <taxon>Terebellida</taxon>
        <taxon>Terebelliformia</taxon>
        <taxon>Alvinellidae</taxon>
        <taxon>Paralvinella</taxon>
    </lineage>
</organism>
<dbReference type="Gene3D" id="1.20.120.330">
    <property type="entry name" value="Nucleotidyltransferases domain 2"/>
    <property type="match status" value="1"/>
</dbReference>
<dbReference type="Gene3D" id="1.20.5.170">
    <property type="match status" value="1"/>
</dbReference>
<evidence type="ECO:0000259" key="9">
    <source>
        <dbReference type="SMART" id="SM00555"/>
    </source>
</evidence>
<feature type="region of interest" description="Disordered" evidence="8">
    <location>
        <begin position="437"/>
        <end position="569"/>
    </location>
</feature>
<evidence type="ECO:0000256" key="8">
    <source>
        <dbReference type="SAM" id="MobiDB-lite"/>
    </source>
</evidence>
<evidence type="ECO:0000256" key="4">
    <source>
        <dbReference type="ARBA" id="ARBA00023043"/>
    </source>
</evidence>
<evidence type="ECO:0000256" key="7">
    <source>
        <dbReference type="SAM" id="Coils"/>
    </source>
</evidence>
<feature type="compositionally biased region" description="Low complexity" evidence="8">
    <location>
        <begin position="530"/>
        <end position="540"/>
    </location>
</feature>
<dbReference type="SMART" id="SM00555">
    <property type="entry name" value="GIT"/>
    <property type="match status" value="2"/>
</dbReference>
<gene>
    <name evidence="10" type="ORF">LSH36_641g01033</name>
</gene>
<dbReference type="Pfam" id="PF12796">
    <property type="entry name" value="Ank_2"/>
    <property type="match status" value="1"/>
</dbReference>
<dbReference type="AlphaFoldDB" id="A0AAD9J4J0"/>
<keyword evidence="1" id="KW-0343">GTPase activation</keyword>
<feature type="compositionally biased region" description="Polar residues" evidence="8">
    <location>
        <begin position="496"/>
        <end position="527"/>
    </location>
</feature>
<dbReference type="PROSITE" id="PS50297">
    <property type="entry name" value="ANK_REP_REGION"/>
    <property type="match status" value="1"/>
</dbReference>
<name>A0AAD9J4J0_9ANNE</name>